<protein>
    <submittedName>
        <fullName evidence="1">Uncharacterized protein</fullName>
    </submittedName>
</protein>
<organism evidence="1">
    <name type="scientific">Arundo donax</name>
    <name type="common">Giant reed</name>
    <name type="synonym">Donax arundinaceus</name>
    <dbReference type="NCBI Taxonomy" id="35708"/>
    <lineage>
        <taxon>Eukaryota</taxon>
        <taxon>Viridiplantae</taxon>
        <taxon>Streptophyta</taxon>
        <taxon>Embryophyta</taxon>
        <taxon>Tracheophyta</taxon>
        <taxon>Spermatophyta</taxon>
        <taxon>Magnoliopsida</taxon>
        <taxon>Liliopsida</taxon>
        <taxon>Poales</taxon>
        <taxon>Poaceae</taxon>
        <taxon>PACMAD clade</taxon>
        <taxon>Arundinoideae</taxon>
        <taxon>Arundineae</taxon>
        <taxon>Arundo</taxon>
    </lineage>
</organism>
<proteinExistence type="predicted"/>
<evidence type="ECO:0000313" key="1">
    <source>
        <dbReference type="EMBL" id="JAD15140.1"/>
    </source>
</evidence>
<reference evidence="1" key="2">
    <citation type="journal article" date="2015" name="Data Brief">
        <title>Shoot transcriptome of the giant reed, Arundo donax.</title>
        <authorList>
            <person name="Barrero R.A."/>
            <person name="Guerrero F.D."/>
            <person name="Moolhuijzen P."/>
            <person name="Goolsby J.A."/>
            <person name="Tidwell J."/>
            <person name="Bellgard S.E."/>
            <person name="Bellgard M.I."/>
        </authorList>
    </citation>
    <scope>NUCLEOTIDE SEQUENCE</scope>
    <source>
        <tissue evidence="1">Shoot tissue taken approximately 20 cm above the soil surface</tissue>
    </source>
</reference>
<accession>A0A0A8XR77</accession>
<sequence length="60" mass="7160">MFNSFRGHATIANHTRTFRASHIHLKWLLSLRRTFWTNDTNQVQQITRLLHVSSDELKLN</sequence>
<reference evidence="1" key="1">
    <citation type="submission" date="2014-09" db="EMBL/GenBank/DDBJ databases">
        <authorList>
            <person name="Magalhaes I.L.F."/>
            <person name="Oliveira U."/>
            <person name="Santos F.R."/>
            <person name="Vidigal T.H.D.A."/>
            <person name="Brescovit A.D."/>
            <person name="Santos A.J."/>
        </authorList>
    </citation>
    <scope>NUCLEOTIDE SEQUENCE</scope>
    <source>
        <tissue evidence="1">Shoot tissue taken approximately 20 cm above the soil surface</tissue>
    </source>
</reference>
<dbReference type="EMBL" id="GBRH01282755">
    <property type="protein sequence ID" value="JAD15140.1"/>
    <property type="molecule type" value="Transcribed_RNA"/>
</dbReference>
<name>A0A0A8XR77_ARUDO</name>
<dbReference type="AlphaFoldDB" id="A0A0A8XR77"/>